<feature type="region of interest" description="Disordered" evidence="1">
    <location>
        <begin position="167"/>
        <end position="195"/>
    </location>
</feature>
<feature type="region of interest" description="Disordered" evidence="1">
    <location>
        <begin position="47"/>
        <end position="122"/>
    </location>
</feature>
<dbReference type="Pfam" id="PF10419">
    <property type="entry name" value="TFIIIC_sub6"/>
    <property type="match status" value="1"/>
</dbReference>
<name>A0AAD6IXY0_DREDA</name>
<evidence type="ECO:0000313" key="4">
    <source>
        <dbReference type="Proteomes" id="UP001221413"/>
    </source>
</evidence>
<dbReference type="Gene3D" id="2.60.40.4370">
    <property type="match status" value="1"/>
</dbReference>
<evidence type="ECO:0000256" key="1">
    <source>
        <dbReference type="SAM" id="MobiDB-lite"/>
    </source>
</evidence>
<feature type="domain" description="Transcription factor TFIIIC triple barrel" evidence="2">
    <location>
        <begin position="21"/>
        <end position="219"/>
    </location>
</feature>
<feature type="compositionally biased region" description="Basic and acidic residues" evidence="1">
    <location>
        <begin position="47"/>
        <end position="56"/>
    </location>
</feature>
<dbReference type="InterPro" id="IPR019481">
    <property type="entry name" value="TFIIIC_triple_barrel"/>
</dbReference>
<sequence length="290" mass="31531">MSTPLPGPTAAESAPVFADDEETESFYVVLDLSGDDFATYGRYRDGRAFRSSHGYDDSASDDSNGSRPPPSDDDELDEDTDDAAAAADKEGEAEDDEAADDSDDNSTSTRSSSSEDDPDTRETTLQILNLDSYNPLVNYQGKIYHCAWSTTTGTELIFDAPDTAATAANVPPSGTADLLSDAEDDEGEEGEKGRRLRHHPEARLLAATVHRLEGTPGKLRLRGRDKQEVSTKARMFAERLDAVLEHRLAEMAARGEDLSDVTMRKFSEGQQQQQQQRETSAAAGTFTLPL</sequence>
<organism evidence="3 4">
    <name type="scientific">Drechslerella dactyloides</name>
    <name type="common">Nematode-trapping fungus</name>
    <name type="synonym">Arthrobotrys dactyloides</name>
    <dbReference type="NCBI Taxonomy" id="74499"/>
    <lineage>
        <taxon>Eukaryota</taxon>
        <taxon>Fungi</taxon>
        <taxon>Dikarya</taxon>
        <taxon>Ascomycota</taxon>
        <taxon>Pezizomycotina</taxon>
        <taxon>Orbiliomycetes</taxon>
        <taxon>Orbiliales</taxon>
        <taxon>Orbiliaceae</taxon>
        <taxon>Drechslerella</taxon>
    </lineage>
</organism>
<feature type="region of interest" description="Disordered" evidence="1">
    <location>
        <begin position="265"/>
        <end position="290"/>
    </location>
</feature>
<feature type="compositionally biased region" description="Acidic residues" evidence="1">
    <location>
        <begin position="71"/>
        <end position="82"/>
    </location>
</feature>
<comment type="caution">
    <text evidence="3">The sequence shown here is derived from an EMBL/GenBank/DDBJ whole genome shotgun (WGS) entry which is preliminary data.</text>
</comment>
<feature type="compositionally biased region" description="Acidic residues" evidence="1">
    <location>
        <begin position="91"/>
        <end position="104"/>
    </location>
</feature>
<gene>
    <name evidence="3" type="ORF">Dda_4752</name>
</gene>
<protein>
    <recommendedName>
        <fullName evidence="2">Transcription factor TFIIIC triple barrel domain-containing protein</fullName>
    </recommendedName>
</protein>
<keyword evidence="4" id="KW-1185">Reference proteome</keyword>
<dbReference type="AlphaFoldDB" id="A0AAD6IXY0"/>
<reference evidence="3" key="1">
    <citation type="submission" date="2023-01" db="EMBL/GenBank/DDBJ databases">
        <title>The chitinases involved in constricting ring structure development in the nematode-trapping fungus Drechslerella dactyloides.</title>
        <authorList>
            <person name="Wang R."/>
            <person name="Zhang L."/>
            <person name="Tang P."/>
            <person name="Li S."/>
            <person name="Liang L."/>
        </authorList>
    </citation>
    <scope>NUCLEOTIDE SEQUENCE</scope>
    <source>
        <strain evidence="3">YMF1.00031</strain>
    </source>
</reference>
<accession>A0AAD6IXY0</accession>
<evidence type="ECO:0000313" key="3">
    <source>
        <dbReference type="EMBL" id="KAJ6260526.1"/>
    </source>
</evidence>
<feature type="compositionally biased region" description="Acidic residues" evidence="1">
    <location>
        <begin position="180"/>
        <end position="189"/>
    </location>
</feature>
<dbReference type="Proteomes" id="UP001221413">
    <property type="component" value="Unassembled WGS sequence"/>
</dbReference>
<dbReference type="EMBL" id="JAQGDS010000005">
    <property type="protein sequence ID" value="KAJ6260526.1"/>
    <property type="molecule type" value="Genomic_DNA"/>
</dbReference>
<evidence type="ECO:0000259" key="2">
    <source>
        <dbReference type="Pfam" id="PF10419"/>
    </source>
</evidence>
<proteinExistence type="predicted"/>